<dbReference type="InterPro" id="IPR037066">
    <property type="entry name" value="Plug_dom_sf"/>
</dbReference>
<dbReference type="SUPFAM" id="SSF56935">
    <property type="entry name" value="Porins"/>
    <property type="match status" value="1"/>
</dbReference>
<evidence type="ECO:0000259" key="3">
    <source>
        <dbReference type="Pfam" id="PF07715"/>
    </source>
</evidence>
<keyword evidence="2" id="KW-0813">Transport</keyword>
<keyword evidence="2" id="KW-1134">Transmembrane beta strand</keyword>
<comment type="subcellular location">
    <subcellularLocation>
        <location evidence="2">Cell outer membrane</location>
        <topology evidence="2">Multi-pass membrane protein</topology>
    </subcellularLocation>
</comment>
<dbReference type="InterPro" id="IPR012910">
    <property type="entry name" value="Plug_dom"/>
</dbReference>
<evidence type="ECO:0000256" key="2">
    <source>
        <dbReference type="PROSITE-ProRule" id="PRU01360"/>
    </source>
</evidence>
<dbReference type="Proteomes" id="UP000245647">
    <property type="component" value="Unassembled WGS sequence"/>
</dbReference>
<dbReference type="Pfam" id="PF13715">
    <property type="entry name" value="CarbopepD_reg_2"/>
    <property type="match status" value="1"/>
</dbReference>
<sequence length="1105" mass="124468">MKRNIQDHLFDLFGNLSFRRWTLVIPLANFLDELLHFSTNQIAGKRRAALGFIGSRTLKTITFLFIFSLLCASGKVFGLAGSSHGLSSPGEIKQPRSISGIVLDETGQPIIGASIKEKGTTKGTVTDVKGQFTLNAGENSLLEISYIGYVTQIVKVGSSGTLRISMKADEQSLQEVVVTGFGLSQKKVTMTGAISTIGSKDIARSSAPTASGALVAKVPGLNFRQTDGRPGSSVNLRIRNMGDPLYVIDGIQSDAGQFNNIDFNDIESVAVLKDASASIYGVRAANGVVVVTTKKGNKNAQNTVSVSTYYGRQDNFKFTDPADAKTYVKNYVQAETLRGGNRTYSKEEYEKWMAGTEKGYQGFDWLDYIWISAPQNYINANVSGGSEKTSYYISVGNLNQDATIVNYGGFKRTNAQMNIESQINKRLKIGARMNGRIEKRENPGVPGGDDYWLPRFAVLRNTPVKGPYANDNPLYPQKSSDDVQTNFAILNYDLSGRMTDTWRVMQLQANGEYQIMDGLKAKVLGGYYFANRKFENQEYTYKLYRYDAATDTYPVDYTMSDPYRERINGYVEEMTSNIQLAYDKAFGRHSLSAVAGMETIQRRDPNNQLISRPVANNLHLINDVKEIRSYNDNGENPQARIGWMGRVNYDYANKYLLELSGRYDGSWKFPPNDRWGFFPSASVGWRISEEKFWKDHKIKDVISDLKLRASYGLVGDDNTPDYNAFDYMSGYNYKSGGYVIDGAYVVGTAPRGLPVTTLSWIKAKIFDAGFDVSFLNNRLTAQLDYFRRLRTGLPASRYDVLLPSELGFDLPKENLNSDLHKGIDGAIRWSDKINDLNYSIGASFTYSRFYDWEQYDNRKSNSWDVYRNSINHRFGYINWGLEAIGQFQSWEEIANYPIDNDHEGNRTLRPGDIKYKDVNGDKVINSMDERPIGYRQDQTPILNMGLNFAFNWKNIDLAFDFSGSALSTYNQRHEQAVPFQNNGNSPQFVLEDAWHLSDIWDANSEIIPGKYPMAMFNRSGHSNYWGSTFWKHNVRYMKLRNLELGYNVPKNVLSKVGVSGLRVYVSGTNLFAITNVKGADPEQQDENGLGYPTMRMYNFGVNLKF</sequence>
<dbReference type="Pfam" id="PF07715">
    <property type="entry name" value="Plug"/>
    <property type="match status" value="1"/>
</dbReference>
<dbReference type="FunFam" id="2.60.40.1120:FF:000003">
    <property type="entry name" value="Outer membrane protein Omp121"/>
    <property type="match status" value="1"/>
</dbReference>
<comment type="similarity">
    <text evidence="2">Belongs to the TonB-dependent receptor family.</text>
</comment>
<dbReference type="PROSITE" id="PS52016">
    <property type="entry name" value="TONB_DEPENDENT_REC_3"/>
    <property type="match status" value="1"/>
</dbReference>
<accession>A0A2U2PLH4</accession>
<dbReference type="Gene3D" id="2.170.130.10">
    <property type="entry name" value="TonB-dependent receptor, plug domain"/>
    <property type="match status" value="1"/>
</dbReference>
<dbReference type="RefSeq" id="WP_109414533.1">
    <property type="nucleotide sequence ID" value="NZ_QEAS01000002.1"/>
</dbReference>
<evidence type="ECO:0000313" key="5">
    <source>
        <dbReference type="Proteomes" id="UP000245647"/>
    </source>
</evidence>
<dbReference type="NCBIfam" id="TIGR04057">
    <property type="entry name" value="SusC_RagA_signa"/>
    <property type="match status" value="1"/>
</dbReference>
<gene>
    <name evidence="4" type="ORF">DDR33_04395</name>
</gene>
<dbReference type="AlphaFoldDB" id="A0A2U2PLH4"/>
<evidence type="ECO:0000313" key="4">
    <source>
        <dbReference type="EMBL" id="PWG82255.1"/>
    </source>
</evidence>
<reference evidence="4 5" key="1">
    <citation type="submission" date="2018-04" db="EMBL/GenBank/DDBJ databases">
        <title>Pedobacter chongqingensis sp. nov., isolated from a rottenly hemp rope.</title>
        <authorList>
            <person name="Cai Y."/>
        </authorList>
    </citation>
    <scope>NUCLEOTIDE SEQUENCE [LARGE SCALE GENOMIC DNA]</scope>
    <source>
        <strain evidence="4 5">FJ4-8</strain>
    </source>
</reference>
<dbReference type="NCBIfam" id="TIGR04056">
    <property type="entry name" value="OMP_RagA_SusC"/>
    <property type="match status" value="1"/>
</dbReference>
<proteinExistence type="inferred from homology"/>
<dbReference type="InterPro" id="IPR023997">
    <property type="entry name" value="TonB-dep_OMP_SusC/RagA_CS"/>
</dbReference>
<organism evidence="4 5">
    <name type="scientific">Pararcticibacter amylolyticus</name>
    <dbReference type="NCBI Taxonomy" id="2173175"/>
    <lineage>
        <taxon>Bacteria</taxon>
        <taxon>Pseudomonadati</taxon>
        <taxon>Bacteroidota</taxon>
        <taxon>Sphingobacteriia</taxon>
        <taxon>Sphingobacteriales</taxon>
        <taxon>Sphingobacteriaceae</taxon>
        <taxon>Pararcticibacter</taxon>
    </lineage>
</organism>
<keyword evidence="1" id="KW-0732">Signal</keyword>
<dbReference type="GO" id="GO:0015344">
    <property type="term" value="F:siderophore uptake transmembrane transporter activity"/>
    <property type="evidence" value="ECO:0007669"/>
    <property type="project" value="TreeGrafter"/>
</dbReference>
<dbReference type="InterPro" id="IPR023996">
    <property type="entry name" value="TonB-dep_OMP_SusC/RagA"/>
</dbReference>
<dbReference type="GO" id="GO:0044718">
    <property type="term" value="P:siderophore transmembrane transport"/>
    <property type="evidence" value="ECO:0007669"/>
    <property type="project" value="TreeGrafter"/>
</dbReference>
<dbReference type="OrthoDB" id="9768177at2"/>
<dbReference type="InterPro" id="IPR039426">
    <property type="entry name" value="TonB-dep_rcpt-like"/>
</dbReference>
<keyword evidence="5" id="KW-1185">Reference proteome</keyword>
<dbReference type="EMBL" id="QEAS01000002">
    <property type="protein sequence ID" value="PWG82255.1"/>
    <property type="molecule type" value="Genomic_DNA"/>
</dbReference>
<dbReference type="PANTHER" id="PTHR30069:SF29">
    <property type="entry name" value="HEMOGLOBIN AND HEMOGLOBIN-HAPTOGLOBIN-BINDING PROTEIN 1-RELATED"/>
    <property type="match status" value="1"/>
</dbReference>
<evidence type="ECO:0000256" key="1">
    <source>
        <dbReference type="ARBA" id="ARBA00022729"/>
    </source>
</evidence>
<keyword evidence="2" id="KW-0998">Cell outer membrane</keyword>
<dbReference type="SUPFAM" id="SSF49464">
    <property type="entry name" value="Carboxypeptidase regulatory domain-like"/>
    <property type="match status" value="1"/>
</dbReference>
<name>A0A2U2PLH4_9SPHI</name>
<keyword evidence="2" id="KW-0812">Transmembrane</keyword>
<dbReference type="GO" id="GO:0009279">
    <property type="term" value="C:cell outer membrane"/>
    <property type="evidence" value="ECO:0007669"/>
    <property type="project" value="UniProtKB-SubCell"/>
</dbReference>
<keyword evidence="2" id="KW-0472">Membrane</keyword>
<dbReference type="Gene3D" id="2.60.40.1120">
    <property type="entry name" value="Carboxypeptidase-like, regulatory domain"/>
    <property type="match status" value="1"/>
</dbReference>
<feature type="domain" description="TonB-dependent receptor plug" evidence="3">
    <location>
        <begin position="188"/>
        <end position="288"/>
    </location>
</feature>
<dbReference type="InterPro" id="IPR008969">
    <property type="entry name" value="CarboxyPept-like_regulatory"/>
</dbReference>
<comment type="caution">
    <text evidence="4">The sequence shown here is derived from an EMBL/GenBank/DDBJ whole genome shotgun (WGS) entry which is preliminary data.</text>
</comment>
<dbReference type="PANTHER" id="PTHR30069">
    <property type="entry name" value="TONB-DEPENDENT OUTER MEMBRANE RECEPTOR"/>
    <property type="match status" value="1"/>
</dbReference>
<protein>
    <submittedName>
        <fullName evidence="4">SusC/RagA family protein</fullName>
    </submittedName>
</protein>